<dbReference type="InterPro" id="IPR036398">
    <property type="entry name" value="CA_dom_sf"/>
</dbReference>
<protein>
    <recommendedName>
        <fullName evidence="3 9">Carbonic anhydrase</fullName>
        <ecNumber evidence="3 9">4.2.1.1</ecNumber>
    </recommendedName>
</protein>
<accession>A0A423TWY6</accession>
<proteinExistence type="inferred from homology"/>
<dbReference type="Pfam" id="PF00194">
    <property type="entry name" value="Carb_anhydrase"/>
    <property type="match status" value="1"/>
</dbReference>
<evidence type="ECO:0000313" key="12">
    <source>
        <dbReference type="EMBL" id="ROT80947.1"/>
    </source>
</evidence>
<dbReference type="AlphaFoldDB" id="A0A423TWY6"/>
<dbReference type="PANTHER" id="PTHR18952">
    <property type="entry name" value="CARBONIC ANHYDRASE"/>
    <property type="match status" value="1"/>
</dbReference>
<evidence type="ECO:0000256" key="5">
    <source>
        <dbReference type="ARBA" id="ARBA00022833"/>
    </source>
</evidence>
<evidence type="ECO:0000256" key="1">
    <source>
        <dbReference type="ARBA" id="ARBA00002904"/>
    </source>
</evidence>
<comment type="cofactor">
    <cofactor evidence="9">
        <name>Zn(2+)</name>
        <dbReference type="ChEBI" id="CHEBI:29105"/>
    </cofactor>
</comment>
<dbReference type="FunFam" id="3.10.200.10:FF:000003">
    <property type="entry name" value="Carbonic anhydrase 12"/>
    <property type="match status" value="1"/>
</dbReference>
<dbReference type="SUPFAM" id="SSF51069">
    <property type="entry name" value="Carbonic anhydrase"/>
    <property type="match status" value="1"/>
</dbReference>
<reference evidence="12 13" key="1">
    <citation type="submission" date="2018-04" db="EMBL/GenBank/DDBJ databases">
        <authorList>
            <person name="Zhang X."/>
            <person name="Yuan J."/>
            <person name="Li F."/>
            <person name="Xiang J."/>
        </authorList>
    </citation>
    <scope>NUCLEOTIDE SEQUENCE [LARGE SCALE GENOMIC DNA]</scope>
    <source>
        <tissue evidence="12">Muscle</tissue>
    </source>
</reference>
<sequence>MRVLSTRGFRGRLSRKHCQSRSELCRPHREPRALPPSRGNAAAGRLSSAFVLFLKPKFWSRRDFVDDGHEDQHWGYEGSTGPDFWPDLFPDFCAGTSQSPIDLNDDDDTLVTSTDDWVFSRYDTIPNQMIIKNNGHSAQVEWTTTAIGEVPHVSGGNLGGEFAFAQFHFHWGKKNNRGSEHTINGKTFPAELHLVHFNTKYDTIGDAVAQEDGLAVLGIMLKIASEDNEKLSPIIDGLSSQETLATPFALSDLLPDDVTTFYRYSGSLTTPTCNEVVTWTVFEDPITISNNQIEEFRKLLDDAENPIVDNFRPVQPLNGRLVSGKEKE</sequence>
<organism evidence="12 13">
    <name type="scientific">Penaeus vannamei</name>
    <name type="common">Whiteleg shrimp</name>
    <name type="synonym">Litopenaeus vannamei</name>
    <dbReference type="NCBI Taxonomy" id="6689"/>
    <lineage>
        <taxon>Eukaryota</taxon>
        <taxon>Metazoa</taxon>
        <taxon>Ecdysozoa</taxon>
        <taxon>Arthropoda</taxon>
        <taxon>Crustacea</taxon>
        <taxon>Multicrustacea</taxon>
        <taxon>Malacostraca</taxon>
        <taxon>Eumalacostraca</taxon>
        <taxon>Eucarida</taxon>
        <taxon>Decapoda</taxon>
        <taxon>Dendrobranchiata</taxon>
        <taxon>Penaeoidea</taxon>
        <taxon>Penaeidae</taxon>
        <taxon>Penaeus</taxon>
    </lineage>
</organism>
<evidence type="ECO:0000256" key="4">
    <source>
        <dbReference type="ARBA" id="ARBA00022723"/>
    </source>
</evidence>
<evidence type="ECO:0000256" key="3">
    <source>
        <dbReference type="ARBA" id="ARBA00012925"/>
    </source>
</evidence>
<dbReference type="GO" id="GO:0005886">
    <property type="term" value="C:plasma membrane"/>
    <property type="evidence" value="ECO:0007669"/>
    <property type="project" value="TreeGrafter"/>
</dbReference>
<dbReference type="PROSITE" id="PS00162">
    <property type="entry name" value="ALPHA_CA_1"/>
    <property type="match status" value="1"/>
</dbReference>
<keyword evidence="6" id="KW-0325">Glycoprotein</keyword>
<dbReference type="InterPro" id="IPR023561">
    <property type="entry name" value="Carbonic_anhydrase_a-class"/>
</dbReference>
<gene>
    <name evidence="12" type="ORF">C7M84_000316</name>
</gene>
<feature type="compositionally biased region" description="Basic and acidic residues" evidence="10">
    <location>
        <begin position="23"/>
        <end position="32"/>
    </location>
</feature>
<keyword evidence="5 9" id="KW-0862">Zinc</keyword>
<evidence type="ECO:0000256" key="6">
    <source>
        <dbReference type="ARBA" id="ARBA00023180"/>
    </source>
</evidence>
<comment type="caution">
    <text evidence="12">The sequence shown here is derived from an EMBL/GenBank/DDBJ whole genome shotgun (WGS) entry which is preliminary data.</text>
</comment>
<name>A0A423TWY6_PENVA</name>
<evidence type="ECO:0000256" key="8">
    <source>
        <dbReference type="ARBA" id="ARBA00048348"/>
    </source>
</evidence>
<dbReference type="Gene3D" id="3.10.200.10">
    <property type="entry name" value="Alpha carbonic anhydrase"/>
    <property type="match status" value="1"/>
</dbReference>
<comment type="catalytic activity">
    <reaction evidence="8 9">
        <text>hydrogencarbonate + H(+) = CO2 + H2O</text>
        <dbReference type="Rhea" id="RHEA:10748"/>
        <dbReference type="ChEBI" id="CHEBI:15377"/>
        <dbReference type="ChEBI" id="CHEBI:15378"/>
        <dbReference type="ChEBI" id="CHEBI:16526"/>
        <dbReference type="ChEBI" id="CHEBI:17544"/>
        <dbReference type="EC" id="4.2.1.1"/>
    </reaction>
</comment>
<dbReference type="GO" id="GO:0004089">
    <property type="term" value="F:carbonate dehydratase activity"/>
    <property type="evidence" value="ECO:0007669"/>
    <property type="project" value="UniProtKB-UniRule"/>
</dbReference>
<keyword evidence="7 9" id="KW-0456">Lyase</keyword>
<dbReference type="GO" id="GO:0008270">
    <property type="term" value="F:zinc ion binding"/>
    <property type="evidence" value="ECO:0007669"/>
    <property type="project" value="UniProtKB-UniRule"/>
</dbReference>
<dbReference type="PROSITE" id="PS51144">
    <property type="entry name" value="ALPHA_CA_2"/>
    <property type="match status" value="1"/>
</dbReference>
<dbReference type="InterPro" id="IPR001148">
    <property type="entry name" value="CA_dom"/>
</dbReference>
<dbReference type="SMART" id="SM01057">
    <property type="entry name" value="Carb_anhydrase"/>
    <property type="match status" value="1"/>
</dbReference>
<dbReference type="CDD" id="cd00326">
    <property type="entry name" value="alpha_CA"/>
    <property type="match status" value="1"/>
</dbReference>
<evidence type="ECO:0000313" key="13">
    <source>
        <dbReference type="Proteomes" id="UP000283509"/>
    </source>
</evidence>
<dbReference type="EMBL" id="QCYY01001047">
    <property type="protein sequence ID" value="ROT80947.1"/>
    <property type="molecule type" value="Genomic_DNA"/>
</dbReference>
<dbReference type="PANTHER" id="PTHR18952:SF265">
    <property type="entry name" value="CARBONIC ANHYDRASE"/>
    <property type="match status" value="1"/>
</dbReference>
<keyword evidence="4 9" id="KW-0479">Metal-binding</keyword>
<evidence type="ECO:0000256" key="10">
    <source>
        <dbReference type="SAM" id="MobiDB-lite"/>
    </source>
</evidence>
<evidence type="ECO:0000256" key="7">
    <source>
        <dbReference type="ARBA" id="ARBA00023239"/>
    </source>
</evidence>
<feature type="domain" description="Alpha-carbonic anhydrase" evidence="11">
    <location>
        <begin position="72"/>
        <end position="326"/>
    </location>
</feature>
<evidence type="ECO:0000259" key="11">
    <source>
        <dbReference type="PROSITE" id="PS51144"/>
    </source>
</evidence>
<reference evidence="12 13" key="2">
    <citation type="submission" date="2019-01" db="EMBL/GenBank/DDBJ databases">
        <title>The decoding of complex shrimp genome reveals the adaptation for benthos swimmer, frequently molting mechanism and breeding impact on genome.</title>
        <authorList>
            <person name="Sun Y."/>
            <person name="Gao Y."/>
            <person name="Yu Y."/>
        </authorList>
    </citation>
    <scope>NUCLEOTIDE SEQUENCE [LARGE SCALE GENOMIC DNA]</scope>
    <source>
        <tissue evidence="12">Muscle</tissue>
    </source>
</reference>
<dbReference type="InterPro" id="IPR018338">
    <property type="entry name" value="Carbonic_anhydrase_a-class_CS"/>
</dbReference>
<dbReference type="STRING" id="6689.A0A423TWY6"/>
<dbReference type="OrthoDB" id="6358569at2759"/>
<evidence type="ECO:0000256" key="2">
    <source>
        <dbReference type="ARBA" id="ARBA00010718"/>
    </source>
</evidence>
<evidence type="ECO:0000256" key="9">
    <source>
        <dbReference type="RuleBase" id="RU367011"/>
    </source>
</evidence>
<comment type="similarity">
    <text evidence="2 9">Belongs to the alpha-carbonic anhydrase family.</text>
</comment>
<comment type="function">
    <text evidence="1 9">Reversible hydration of carbon dioxide.</text>
</comment>
<dbReference type="Proteomes" id="UP000283509">
    <property type="component" value="Unassembled WGS sequence"/>
</dbReference>
<keyword evidence="13" id="KW-1185">Reference proteome</keyword>
<dbReference type="EC" id="4.2.1.1" evidence="3 9"/>
<feature type="region of interest" description="Disordered" evidence="10">
    <location>
        <begin position="20"/>
        <end position="41"/>
    </location>
</feature>